<keyword evidence="1" id="KW-0812">Transmembrane</keyword>
<dbReference type="EMBL" id="MLFT02000910">
    <property type="protein sequence ID" value="PHT26260.1"/>
    <property type="molecule type" value="Genomic_DNA"/>
</dbReference>
<dbReference type="PANTHER" id="PTHR23072">
    <property type="entry name" value="PHOSPHATIDYLINOSITOL GLYCAN-RELATED"/>
    <property type="match status" value="1"/>
</dbReference>
<dbReference type="GO" id="GO:0006506">
    <property type="term" value="P:GPI anchor biosynthetic process"/>
    <property type="evidence" value="ECO:0007669"/>
    <property type="project" value="InterPro"/>
</dbReference>
<dbReference type="Pfam" id="PF19316">
    <property type="entry name" value="PIGO_PIGG"/>
    <property type="match status" value="1"/>
</dbReference>
<dbReference type="OrthoDB" id="897132at2759"/>
<feature type="transmembrane region" description="Helical" evidence="1">
    <location>
        <begin position="427"/>
        <end position="456"/>
    </location>
</feature>
<dbReference type="STRING" id="33114.A0A2G2UZR3"/>
<feature type="transmembrane region" description="Helical" evidence="1">
    <location>
        <begin position="291"/>
        <end position="308"/>
    </location>
</feature>
<dbReference type="InterPro" id="IPR045687">
    <property type="entry name" value="PIGG/GPI7_C"/>
</dbReference>
<reference evidence="3" key="2">
    <citation type="journal article" date="2017" name="J. Anim. Genet.">
        <title>Multiple reference genome sequences of hot pepper reveal the massive evolution of plant disease resistance genes by retroduplication.</title>
        <authorList>
            <person name="Kim S."/>
            <person name="Park J."/>
            <person name="Yeom S.-I."/>
            <person name="Kim Y.-M."/>
            <person name="Seo E."/>
            <person name="Kim K.-T."/>
            <person name="Kim M.-S."/>
            <person name="Lee J.M."/>
            <person name="Cheong K."/>
            <person name="Shin H.-S."/>
            <person name="Kim S.-B."/>
            <person name="Han K."/>
            <person name="Lee J."/>
            <person name="Park M."/>
            <person name="Lee H.-A."/>
            <person name="Lee H.-Y."/>
            <person name="Lee Y."/>
            <person name="Oh S."/>
            <person name="Lee J.H."/>
            <person name="Choi E."/>
            <person name="Choi E."/>
            <person name="Lee S.E."/>
            <person name="Jeon J."/>
            <person name="Kim H."/>
            <person name="Choi G."/>
            <person name="Song H."/>
            <person name="Lee J."/>
            <person name="Lee S.-C."/>
            <person name="Kwon J.-K."/>
            <person name="Lee H.-Y."/>
            <person name="Koo N."/>
            <person name="Hong Y."/>
            <person name="Kim R.W."/>
            <person name="Kang W.-H."/>
            <person name="Huh J.H."/>
            <person name="Kang B.-C."/>
            <person name="Yang T.-J."/>
            <person name="Lee Y.-H."/>
            <person name="Bennetzen J.L."/>
            <person name="Choi D."/>
        </authorList>
    </citation>
    <scope>NUCLEOTIDE SEQUENCE [LARGE SCALE GENOMIC DNA]</scope>
    <source>
        <strain evidence="3">cv. PBC81</strain>
    </source>
</reference>
<accession>A0A2G2UZR3</accession>
<keyword evidence="1" id="KW-0472">Membrane</keyword>
<dbReference type="GO" id="GO:0051267">
    <property type="term" value="F:CP2 mannose-ethanolamine phosphotransferase activity"/>
    <property type="evidence" value="ECO:0007669"/>
    <property type="project" value="TreeGrafter"/>
</dbReference>
<feature type="transmembrane region" description="Helical" evidence="1">
    <location>
        <begin position="262"/>
        <end position="279"/>
    </location>
</feature>
<reference evidence="3" key="1">
    <citation type="journal article" date="2017" name="Genome Biol.">
        <title>New reference genome sequences of hot pepper reveal the massive evolution of plant disease-resistance genes by retroduplication.</title>
        <authorList>
            <person name="Kim S."/>
            <person name="Park J."/>
            <person name="Yeom S.I."/>
            <person name="Kim Y.M."/>
            <person name="Seo E."/>
            <person name="Kim K.T."/>
            <person name="Kim M.S."/>
            <person name="Lee J.M."/>
            <person name="Cheong K."/>
            <person name="Shin H.S."/>
            <person name="Kim S.B."/>
            <person name="Han K."/>
            <person name="Lee J."/>
            <person name="Park M."/>
            <person name="Lee H.A."/>
            <person name="Lee H.Y."/>
            <person name="Lee Y."/>
            <person name="Oh S."/>
            <person name="Lee J.H."/>
            <person name="Choi E."/>
            <person name="Choi E."/>
            <person name="Lee S.E."/>
            <person name="Jeon J."/>
            <person name="Kim H."/>
            <person name="Choi G."/>
            <person name="Song H."/>
            <person name="Lee J."/>
            <person name="Lee S.C."/>
            <person name="Kwon J.K."/>
            <person name="Lee H.Y."/>
            <person name="Koo N."/>
            <person name="Hong Y."/>
            <person name="Kim R.W."/>
            <person name="Kang W.H."/>
            <person name="Huh J.H."/>
            <person name="Kang B.C."/>
            <person name="Yang T.J."/>
            <person name="Lee Y.H."/>
            <person name="Bennetzen J.L."/>
            <person name="Choi D."/>
        </authorList>
    </citation>
    <scope>NUCLEOTIDE SEQUENCE [LARGE SCALE GENOMIC DNA]</scope>
    <source>
        <strain evidence="3">PBC81</strain>
        <tissue evidence="3">Leaf</tissue>
    </source>
</reference>
<gene>
    <name evidence="3" type="ORF">CQW23_34125</name>
</gene>
<sequence>MILIWVNERIFNLPASHGELCFGSSEVWVTSQSAANLPLLSERTFSSKTTSVRNEAHNKHGNHIGKIVLNSCSFLPAFEGSEVDLASTLALLFGVPIPKNNVGMLMPETFKSFTVDQQLRLLELNSWQLLRLLQAQLPGLVCENFLCDSFWDDKSERTRGYSSLEENFCCLFMRAAELHRSWKSREEKRSSCEDNCHSTVVAYHDFLRTARKQVFSEQNNQFSSVNNDLSRWHLDDIFILVHIVTRTEKNTSATVDSKTNNYIHICSILVILISGRILGGWHQAIVAAARELNACTISLPVAALYYMGMAGHFGLGNTNTLATIDVAGAFIGVLNHSTVLSGVLMFIITYASPMLYLLSMVMYNSVKDTSGFIISQDGNIDSLLKRTLGFPCLVPLGLNSILLIAYTIVLLLMRNHLFVWSVFSPKFLYVCATTVCVCLGVSIVSATMFYICLILFQECRQYTIRAREIDPNHSEVLEIIAITDILMLPESINGQPNYYAILNVPNYSDDQQVMLNNFKSLMELLRSNTIDYSRLANEAFMLVMRAYGVLANPIGADWHP</sequence>
<protein>
    <recommendedName>
        <fullName evidence="2">GPI ethanolamine phosphate transferase 2 C-terminal domain-containing protein</fullName>
    </recommendedName>
</protein>
<organism evidence="3">
    <name type="scientific">Capsicum baccatum</name>
    <name type="common">Peruvian pepper</name>
    <dbReference type="NCBI Taxonomy" id="33114"/>
    <lineage>
        <taxon>Eukaryota</taxon>
        <taxon>Viridiplantae</taxon>
        <taxon>Streptophyta</taxon>
        <taxon>Embryophyta</taxon>
        <taxon>Tracheophyta</taxon>
        <taxon>Spermatophyta</taxon>
        <taxon>Magnoliopsida</taxon>
        <taxon>eudicotyledons</taxon>
        <taxon>Gunneridae</taxon>
        <taxon>Pentapetalae</taxon>
        <taxon>asterids</taxon>
        <taxon>lamiids</taxon>
        <taxon>Solanales</taxon>
        <taxon>Solanaceae</taxon>
        <taxon>Solanoideae</taxon>
        <taxon>Capsiceae</taxon>
        <taxon>Capsicum</taxon>
    </lineage>
</organism>
<dbReference type="InterPro" id="IPR039527">
    <property type="entry name" value="PIGG/GPI7"/>
</dbReference>
<dbReference type="GO" id="GO:0005789">
    <property type="term" value="C:endoplasmic reticulum membrane"/>
    <property type="evidence" value="ECO:0007669"/>
    <property type="project" value="TreeGrafter"/>
</dbReference>
<evidence type="ECO:0000313" key="3">
    <source>
        <dbReference type="EMBL" id="PHT26260.1"/>
    </source>
</evidence>
<comment type="caution">
    <text evidence="3">The sequence shown here is derived from an EMBL/GenBank/DDBJ whole genome shotgun (WGS) entry which is preliminary data.</text>
</comment>
<evidence type="ECO:0000256" key="1">
    <source>
        <dbReference type="SAM" id="Phobius"/>
    </source>
</evidence>
<evidence type="ECO:0000259" key="2">
    <source>
        <dbReference type="Pfam" id="PF19316"/>
    </source>
</evidence>
<proteinExistence type="predicted"/>
<feature type="domain" description="GPI ethanolamine phosphate transferase 2 C-terminal" evidence="2">
    <location>
        <begin position="307"/>
        <end position="450"/>
    </location>
</feature>
<feature type="transmembrane region" description="Helical" evidence="1">
    <location>
        <begin position="387"/>
        <end position="412"/>
    </location>
</feature>
<name>A0A2G2UZR3_CAPBA</name>
<keyword evidence="1" id="KW-1133">Transmembrane helix</keyword>
<feature type="transmembrane region" description="Helical" evidence="1">
    <location>
        <begin position="343"/>
        <end position="366"/>
    </location>
</feature>
<dbReference type="AlphaFoldDB" id="A0A2G2UZR3"/>
<dbReference type="PANTHER" id="PTHR23072:SF0">
    <property type="entry name" value="GPI ETHANOLAMINE PHOSPHATE TRANSFERASE 2"/>
    <property type="match status" value="1"/>
</dbReference>